<dbReference type="SMART" id="SM00174">
    <property type="entry name" value="RHO"/>
    <property type="match status" value="1"/>
</dbReference>
<dbReference type="InParanoid" id="A2FJF4"/>
<dbReference type="SMART" id="SM00173">
    <property type="entry name" value="RAS"/>
    <property type="match status" value="1"/>
</dbReference>
<dbReference type="InterPro" id="IPR027417">
    <property type="entry name" value="P-loop_NTPase"/>
</dbReference>
<dbReference type="OrthoDB" id="9989112at2759"/>
<dbReference type="GO" id="GO:0016020">
    <property type="term" value="C:membrane"/>
    <property type="evidence" value="ECO:0000318"/>
    <property type="project" value="GO_Central"/>
</dbReference>
<evidence type="ECO:0000256" key="4">
    <source>
        <dbReference type="ARBA" id="ARBA00023136"/>
    </source>
</evidence>
<dbReference type="FunFam" id="3.40.50.300:FF:000586">
    <property type="entry name" value="Rab family GTPase"/>
    <property type="match status" value="1"/>
</dbReference>
<evidence type="ECO:0000256" key="2">
    <source>
        <dbReference type="ARBA" id="ARBA00006270"/>
    </source>
</evidence>
<dbReference type="OMA" id="QLIWDRW"/>
<dbReference type="GO" id="GO:0003924">
    <property type="term" value="F:GTPase activity"/>
    <property type="evidence" value="ECO:0000318"/>
    <property type="project" value="GO_Central"/>
</dbReference>
<dbReference type="Proteomes" id="UP000001542">
    <property type="component" value="Unassembled WGS sequence"/>
</dbReference>
<accession>A2FJF4</accession>
<evidence type="ECO:0000313" key="5">
    <source>
        <dbReference type="EMBL" id="EAX94967.1"/>
    </source>
</evidence>
<dbReference type="VEuPathDB" id="TrichDB:TVAGG3_0873360"/>
<dbReference type="InterPro" id="IPR005225">
    <property type="entry name" value="Small_GTP-bd"/>
</dbReference>
<dbReference type="RefSeq" id="XP_001307897.1">
    <property type="nucleotide sequence ID" value="XM_001307896.1"/>
</dbReference>
<dbReference type="SMART" id="SM00175">
    <property type="entry name" value="RAB"/>
    <property type="match status" value="1"/>
</dbReference>
<organism evidence="5 6">
    <name type="scientific">Trichomonas vaginalis (strain ATCC PRA-98 / G3)</name>
    <dbReference type="NCBI Taxonomy" id="412133"/>
    <lineage>
        <taxon>Eukaryota</taxon>
        <taxon>Metamonada</taxon>
        <taxon>Parabasalia</taxon>
        <taxon>Trichomonadida</taxon>
        <taxon>Trichomonadidae</taxon>
        <taxon>Trichomonas</taxon>
    </lineage>
</organism>
<keyword evidence="3" id="KW-0547">Nucleotide-binding</keyword>
<dbReference type="InterPro" id="IPR050209">
    <property type="entry name" value="Rab_GTPases_membrane_traffic"/>
</dbReference>
<evidence type="ECO:0000313" key="6">
    <source>
        <dbReference type="Proteomes" id="UP000001542"/>
    </source>
</evidence>
<dbReference type="eggNOG" id="KOG0086">
    <property type="taxonomic scope" value="Eukaryota"/>
</dbReference>
<dbReference type="PANTHER" id="PTHR47979">
    <property type="entry name" value="DRAB11-RELATED"/>
    <property type="match status" value="1"/>
</dbReference>
<dbReference type="SUPFAM" id="SSF52540">
    <property type="entry name" value="P-loop containing nucleoside triphosphate hydrolases"/>
    <property type="match status" value="1"/>
</dbReference>
<dbReference type="AlphaFoldDB" id="A2FJF4"/>
<name>A2FJF4_TRIV3</name>
<keyword evidence="6" id="KW-1185">Reference proteome</keyword>
<dbReference type="GO" id="GO:0005525">
    <property type="term" value="F:GTP binding"/>
    <property type="evidence" value="ECO:0007669"/>
    <property type="project" value="InterPro"/>
</dbReference>
<keyword evidence="4" id="KW-0472">Membrane</keyword>
<dbReference type="GO" id="GO:0006887">
    <property type="term" value="P:exocytosis"/>
    <property type="evidence" value="ECO:0000318"/>
    <property type="project" value="GO_Central"/>
</dbReference>
<dbReference type="NCBIfam" id="TIGR00231">
    <property type="entry name" value="small_GTP"/>
    <property type="match status" value="1"/>
</dbReference>
<dbReference type="SMART" id="SM00176">
    <property type="entry name" value="RAN"/>
    <property type="match status" value="1"/>
</dbReference>
<dbReference type="PROSITE" id="PS51420">
    <property type="entry name" value="RHO"/>
    <property type="match status" value="1"/>
</dbReference>
<dbReference type="CDD" id="cd00154">
    <property type="entry name" value="Rab"/>
    <property type="match status" value="1"/>
</dbReference>
<dbReference type="Gene3D" id="3.40.50.300">
    <property type="entry name" value="P-loop containing nucleotide triphosphate hydrolases"/>
    <property type="match status" value="1"/>
</dbReference>
<dbReference type="KEGG" id="tva:4752711"/>
<dbReference type="SMR" id="A2FJF4"/>
<dbReference type="PROSITE" id="PS51419">
    <property type="entry name" value="RAB"/>
    <property type="match status" value="1"/>
</dbReference>
<comment type="subcellular location">
    <subcellularLocation>
        <location evidence="1">Endomembrane system</location>
    </subcellularLocation>
</comment>
<dbReference type="EMBL" id="DS113829">
    <property type="protein sequence ID" value="EAX94967.1"/>
    <property type="molecule type" value="Genomic_DNA"/>
</dbReference>
<gene>
    <name evidence="5" type="ORF">TVAG_205650</name>
</gene>
<dbReference type="PRINTS" id="PR00449">
    <property type="entry name" value="RASTRNSFRMNG"/>
</dbReference>
<dbReference type="VEuPathDB" id="TrichDB:TVAG_205650"/>
<reference evidence="5" key="2">
    <citation type="journal article" date="2007" name="Science">
        <title>Draft genome sequence of the sexually transmitted pathogen Trichomonas vaginalis.</title>
        <authorList>
            <person name="Carlton J.M."/>
            <person name="Hirt R.P."/>
            <person name="Silva J.C."/>
            <person name="Delcher A.L."/>
            <person name="Schatz M."/>
            <person name="Zhao Q."/>
            <person name="Wortman J.R."/>
            <person name="Bidwell S.L."/>
            <person name="Alsmark U.C.M."/>
            <person name="Besteiro S."/>
            <person name="Sicheritz-Ponten T."/>
            <person name="Noel C.J."/>
            <person name="Dacks J.B."/>
            <person name="Foster P.G."/>
            <person name="Simillion C."/>
            <person name="Van de Peer Y."/>
            <person name="Miranda-Saavedra D."/>
            <person name="Barton G.J."/>
            <person name="Westrop G.D."/>
            <person name="Mueller S."/>
            <person name="Dessi D."/>
            <person name="Fiori P.L."/>
            <person name="Ren Q."/>
            <person name="Paulsen I."/>
            <person name="Zhang H."/>
            <person name="Bastida-Corcuera F.D."/>
            <person name="Simoes-Barbosa A."/>
            <person name="Brown M.T."/>
            <person name="Hayes R.D."/>
            <person name="Mukherjee M."/>
            <person name="Okumura C.Y."/>
            <person name="Schneider R."/>
            <person name="Smith A.J."/>
            <person name="Vanacova S."/>
            <person name="Villalvazo M."/>
            <person name="Haas B.J."/>
            <person name="Pertea M."/>
            <person name="Feldblyum T.V."/>
            <person name="Utterback T.R."/>
            <person name="Shu C.L."/>
            <person name="Osoegawa K."/>
            <person name="de Jong P.J."/>
            <person name="Hrdy I."/>
            <person name="Horvathova L."/>
            <person name="Zubacova Z."/>
            <person name="Dolezal P."/>
            <person name="Malik S.B."/>
            <person name="Logsdon J.M. Jr."/>
            <person name="Henze K."/>
            <person name="Gupta A."/>
            <person name="Wang C.C."/>
            <person name="Dunne R.L."/>
            <person name="Upcroft J.A."/>
            <person name="Upcroft P."/>
            <person name="White O."/>
            <person name="Salzberg S.L."/>
            <person name="Tang P."/>
            <person name="Chiu C.-H."/>
            <person name="Lee Y.-S."/>
            <person name="Embley T.M."/>
            <person name="Coombs G.H."/>
            <person name="Mottram J.C."/>
            <person name="Tachezy J."/>
            <person name="Fraser-Liggett C.M."/>
            <person name="Johnson P.J."/>
        </authorList>
    </citation>
    <scope>NUCLEOTIDE SEQUENCE [LARGE SCALE GENOMIC DNA]</scope>
    <source>
        <strain evidence="5">G3</strain>
    </source>
</reference>
<proteinExistence type="inferred from homology"/>
<comment type="similarity">
    <text evidence="2">Belongs to the small GTPase superfamily. Rab family.</text>
</comment>
<protein>
    <submittedName>
        <fullName evidence="5">Guanine nucleotide regulatory protein, putative</fullName>
    </submittedName>
</protein>
<dbReference type="PROSITE" id="PS51421">
    <property type="entry name" value="RAS"/>
    <property type="match status" value="1"/>
</dbReference>
<reference evidence="5" key="1">
    <citation type="submission" date="2006-10" db="EMBL/GenBank/DDBJ databases">
        <authorList>
            <person name="Amadeo P."/>
            <person name="Zhao Q."/>
            <person name="Wortman J."/>
            <person name="Fraser-Liggett C."/>
            <person name="Carlton J."/>
        </authorList>
    </citation>
    <scope>NUCLEOTIDE SEQUENCE</scope>
    <source>
        <strain evidence="5">G3</strain>
    </source>
</reference>
<dbReference type="GO" id="GO:0012505">
    <property type="term" value="C:endomembrane system"/>
    <property type="evidence" value="ECO:0007669"/>
    <property type="project" value="UniProtKB-SubCell"/>
</dbReference>
<dbReference type="SMART" id="SM00177">
    <property type="entry name" value="ARF"/>
    <property type="match status" value="1"/>
</dbReference>
<sequence length="199" mass="21730">MIGVDYKYNFKFIVIGSSGVGKTALLSRLIDGTFSPENQSTIGVEYLSTVIEVDGNPIKLQIWDTAGQEKFRAIAKSYFRNAVGVILVYDITDRKSFDDLALWLNDVHTLCDPNAAVTLIGNKLDLSSSRAITTSEATSFANTHHLLYLETSARGGDNVQEAFARATKSVYDRVENGQIVCKTTTTSQKKAKSDGGCQC</sequence>
<evidence type="ECO:0000256" key="1">
    <source>
        <dbReference type="ARBA" id="ARBA00004308"/>
    </source>
</evidence>
<dbReference type="STRING" id="5722.A2FJF4"/>
<dbReference type="Pfam" id="PF00071">
    <property type="entry name" value="Ras"/>
    <property type="match status" value="1"/>
</dbReference>
<dbReference type="InterPro" id="IPR001806">
    <property type="entry name" value="Small_GTPase"/>
</dbReference>
<evidence type="ECO:0000256" key="3">
    <source>
        <dbReference type="ARBA" id="ARBA00022741"/>
    </source>
</evidence>